<protein>
    <submittedName>
        <fullName evidence="1">Uncharacterized protein</fullName>
    </submittedName>
</protein>
<dbReference type="AlphaFoldDB" id="A0A0N8C7A6"/>
<reference evidence="1" key="1">
    <citation type="submission" date="2015-10" db="EMBL/GenBank/DDBJ databases">
        <title>Daphnia magna gene sets from two clonal populations assembled and annotated with EvidentialGene.</title>
        <authorList>
            <person name="Gilbert D."/>
            <person name="Podicheti R."/>
            <person name="Orsini L."/>
            <person name="Colbourne J."/>
            <person name="Pfrender M."/>
        </authorList>
    </citation>
    <scope>NUCLEOTIDE SEQUENCE</scope>
</reference>
<name>A0A0N8C7A6_9CRUS</name>
<evidence type="ECO:0000313" key="1">
    <source>
        <dbReference type="EMBL" id="JAI89097.1"/>
    </source>
</evidence>
<accession>A0A0N8C7A6</accession>
<reference evidence="1" key="2">
    <citation type="submission" date="2015-10" db="EMBL/GenBank/DDBJ databases">
        <authorList>
            <person name="Gilbert D.G."/>
        </authorList>
    </citation>
    <scope>NUCLEOTIDE SEQUENCE</scope>
</reference>
<proteinExistence type="predicted"/>
<organism evidence="1">
    <name type="scientific">Daphnia magna</name>
    <dbReference type="NCBI Taxonomy" id="35525"/>
    <lineage>
        <taxon>Eukaryota</taxon>
        <taxon>Metazoa</taxon>
        <taxon>Ecdysozoa</taxon>
        <taxon>Arthropoda</taxon>
        <taxon>Crustacea</taxon>
        <taxon>Branchiopoda</taxon>
        <taxon>Diplostraca</taxon>
        <taxon>Cladocera</taxon>
        <taxon>Anomopoda</taxon>
        <taxon>Daphniidae</taxon>
        <taxon>Daphnia</taxon>
    </lineage>
</organism>
<dbReference type="EMBL" id="GDIP01234304">
    <property type="protein sequence ID" value="JAI89097.1"/>
    <property type="molecule type" value="Transcribed_RNA"/>
</dbReference>
<sequence length="51" mass="5772">MSSQLFAAFITLLSLTTCILLCQPFKILFMPSPHYELSSFHLHLCSKNAVK</sequence>